<gene>
    <name evidence="2" type="ORF">SGLAU_15255</name>
</gene>
<name>A0A089XD06_STRGA</name>
<dbReference type="Proteomes" id="UP000029482">
    <property type="component" value="Chromosome"/>
</dbReference>
<dbReference type="EMBL" id="CP009438">
    <property type="protein sequence ID" value="AIR99034.1"/>
    <property type="molecule type" value="Genomic_DNA"/>
</dbReference>
<dbReference type="AlphaFoldDB" id="A0A089XD06"/>
<proteinExistence type="predicted"/>
<evidence type="ECO:0000259" key="1">
    <source>
        <dbReference type="SMART" id="SM00530"/>
    </source>
</evidence>
<dbReference type="eggNOG" id="COG1396">
    <property type="taxonomic scope" value="Bacteria"/>
</dbReference>
<keyword evidence="3" id="KW-1185">Reference proteome</keyword>
<dbReference type="InterPro" id="IPR007278">
    <property type="entry name" value="DUF397"/>
</dbReference>
<evidence type="ECO:0000313" key="2">
    <source>
        <dbReference type="EMBL" id="AIR99034.1"/>
    </source>
</evidence>
<dbReference type="KEGG" id="sgu:SGLAU_15255"/>
<dbReference type="CDD" id="cd00093">
    <property type="entry name" value="HTH_XRE"/>
    <property type="match status" value="1"/>
</dbReference>
<sequence>MTTGVSPSSPPWGRQLRLRREAVGMRAAEFAAAVGYGEDLVYKIEGGKRIPRPEYLDRADEVLLTWFKSSYSSSSEGDSCVEVAFDWRKSSYSSGNDGESCVEVAVDWRKSSYSSGSEGDSCLEVATTPRTIHIRDSKHTGGPRLILAPEAWTDFLAYASRD</sequence>
<dbReference type="STRING" id="1907.SGLAU_15255"/>
<accession>A0A089XD06</accession>
<evidence type="ECO:0000313" key="3">
    <source>
        <dbReference type="Proteomes" id="UP000029482"/>
    </source>
</evidence>
<dbReference type="Gene3D" id="1.10.260.40">
    <property type="entry name" value="lambda repressor-like DNA-binding domains"/>
    <property type="match status" value="1"/>
</dbReference>
<protein>
    <recommendedName>
        <fullName evidence="1">HTH cro/C1-type domain-containing protein</fullName>
    </recommendedName>
</protein>
<dbReference type="InterPro" id="IPR001387">
    <property type="entry name" value="Cro/C1-type_HTH"/>
</dbReference>
<reference evidence="3" key="1">
    <citation type="journal article" date="2015" name="J. Biotechnol.">
        <title>Complete genome sequence of the actinobacterium Streptomyces glaucescens GLA.O (DSM 40922) consisting of a linear chromosome and one linear plasmid.</title>
        <authorList>
            <person name="Ortseifen V."/>
            <person name="Winkler A."/>
            <person name="Albersmeier A."/>
            <person name="Wendler S."/>
            <person name="Puhler A."/>
            <person name="Kalinowski J."/>
            <person name="Ruckert C."/>
        </authorList>
    </citation>
    <scope>NUCLEOTIDE SEQUENCE [LARGE SCALE GENOMIC DNA]</scope>
    <source>
        <strain evidence="3">DSM 40922 / GLA O</strain>
    </source>
</reference>
<dbReference type="SMART" id="SM00530">
    <property type="entry name" value="HTH_XRE"/>
    <property type="match status" value="1"/>
</dbReference>
<feature type="domain" description="HTH cro/C1-type" evidence="1">
    <location>
        <begin position="15"/>
        <end position="67"/>
    </location>
</feature>
<dbReference type="HOGENOM" id="CLU_1634438_0_0_11"/>
<organism evidence="2 3">
    <name type="scientific">Streptomyces glaucescens</name>
    <dbReference type="NCBI Taxonomy" id="1907"/>
    <lineage>
        <taxon>Bacteria</taxon>
        <taxon>Bacillati</taxon>
        <taxon>Actinomycetota</taxon>
        <taxon>Actinomycetes</taxon>
        <taxon>Kitasatosporales</taxon>
        <taxon>Streptomycetaceae</taxon>
        <taxon>Streptomyces</taxon>
    </lineage>
</organism>
<dbReference type="InterPro" id="IPR010982">
    <property type="entry name" value="Lambda_DNA-bd_dom_sf"/>
</dbReference>
<dbReference type="SUPFAM" id="SSF47413">
    <property type="entry name" value="lambda repressor-like DNA-binding domains"/>
    <property type="match status" value="1"/>
</dbReference>
<dbReference type="GO" id="GO:0003677">
    <property type="term" value="F:DNA binding"/>
    <property type="evidence" value="ECO:0007669"/>
    <property type="project" value="InterPro"/>
</dbReference>
<dbReference type="Pfam" id="PF04149">
    <property type="entry name" value="DUF397"/>
    <property type="match status" value="3"/>
</dbReference>
<dbReference type="Pfam" id="PF13560">
    <property type="entry name" value="HTH_31"/>
    <property type="match status" value="1"/>
</dbReference>